<proteinExistence type="predicted"/>
<feature type="region of interest" description="Disordered" evidence="1">
    <location>
        <begin position="269"/>
        <end position="290"/>
    </location>
</feature>
<dbReference type="Proteomes" id="UP000799429">
    <property type="component" value="Unassembled WGS sequence"/>
</dbReference>
<feature type="compositionally biased region" description="Low complexity" evidence="1">
    <location>
        <begin position="19"/>
        <end position="32"/>
    </location>
</feature>
<keyword evidence="3" id="KW-1185">Reference proteome</keyword>
<evidence type="ECO:0000313" key="2">
    <source>
        <dbReference type="EMBL" id="KAF2842074.1"/>
    </source>
</evidence>
<evidence type="ECO:0000313" key="3">
    <source>
        <dbReference type="Proteomes" id="UP000799429"/>
    </source>
</evidence>
<protein>
    <submittedName>
        <fullName evidence="2">Uncharacterized protein</fullName>
    </submittedName>
</protein>
<feature type="region of interest" description="Disordered" evidence="1">
    <location>
        <begin position="458"/>
        <end position="539"/>
    </location>
</feature>
<feature type="region of interest" description="Disordered" evidence="1">
    <location>
        <begin position="1"/>
        <end position="127"/>
    </location>
</feature>
<dbReference type="AlphaFoldDB" id="A0A9P4SGU8"/>
<name>A0A9P4SGU8_9PEZI</name>
<feature type="compositionally biased region" description="Low complexity" evidence="1">
    <location>
        <begin position="88"/>
        <end position="98"/>
    </location>
</feature>
<comment type="caution">
    <text evidence="2">The sequence shown here is derived from an EMBL/GenBank/DDBJ whole genome shotgun (WGS) entry which is preliminary data.</text>
</comment>
<reference evidence="2" key="1">
    <citation type="journal article" date="2020" name="Stud. Mycol.">
        <title>101 Dothideomycetes genomes: a test case for predicting lifestyles and emergence of pathogens.</title>
        <authorList>
            <person name="Haridas S."/>
            <person name="Albert R."/>
            <person name="Binder M."/>
            <person name="Bloem J."/>
            <person name="Labutti K."/>
            <person name="Salamov A."/>
            <person name="Andreopoulos B."/>
            <person name="Baker S."/>
            <person name="Barry K."/>
            <person name="Bills G."/>
            <person name="Bluhm B."/>
            <person name="Cannon C."/>
            <person name="Castanera R."/>
            <person name="Culley D."/>
            <person name="Daum C."/>
            <person name="Ezra D."/>
            <person name="Gonzalez J."/>
            <person name="Henrissat B."/>
            <person name="Kuo A."/>
            <person name="Liang C."/>
            <person name="Lipzen A."/>
            <person name="Lutzoni F."/>
            <person name="Magnuson J."/>
            <person name="Mondo S."/>
            <person name="Nolan M."/>
            <person name="Ohm R."/>
            <person name="Pangilinan J."/>
            <person name="Park H.-J."/>
            <person name="Ramirez L."/>
            <person name="Alfaro M."/>
            <person name="Sun H."/>
            <person name="Tritt A."/>
            <person name="Yoshinaga Y."/>
            <person name="Zwiers L.-H."/>
            <person name="Turgeon B."/>
            <person name="Goodwin S."/>
            <person name="Spatafora J."/>
            <person name="Crous P."/>
            <person name="Grigoriev I."/>
        </authorList>
    </citation>
    <scope>NUCLEOTIDE SEQUENCE</scope>
    <source>
        <strain evidence="2">CBS 101060</strain>
    </source>
</reference>
<gene>
    <name evidence="2" type="ORF">M501DRAFT_998310</name>
</gene>
<dbReference type="OrthoDB" id="5404323at2759"/>
<feature type="compositionally biased region" description="Polar residues" evidence="1">
    <location>
        <begin position="422"/>
        <end position="438"/>
    </location>
</feature>
<feature type="region of interest" description="Disordered" evidence="1">
    <location>
        <begin position="402"/>
        <end position="442"/>
    </location>
</feature>
<evidence type="ECO:0000256" key="1">
    <source>
        <dbReference type="SAM" id="MobiDB-lite"/>
    </source>
</evidence>
<feature type="compositionally biased region" description="Low complexity" evidence="1">
    <location>
        <begin position="458"/>
        <end position="474"/>
    </location>
</feature>
<sequence>MFFSMLTADALAPDKHESSSSASPSPDRSSPIPRTPLSILTSAARQRPPPTPLPPSALKINSTGSTRSEKTIMFAEVETHDSDSALTSRPVSSSSNVSTEEGVAKKKRTPRPKTIYSLAQPPPSIRPRQKLHLLPKVLLQLHQSNPTSRPKPAFEVVPTASYVPRTKVGRKFIRAIKGSSGQSKDGFLIIKAQEYGAIEESGDSDEEATDAREVVGIVCSHSKDEERSVGKSEIFMDDGSVWEATSLRTGVYEFVSTDKHGLSLTARWVPRTPGNKRNSGQGTRRRTNSLSALAPEDRKFNFSTISPDSRRHPVIASMTRAAIEVNDTYTMPSPSAASPLVTPASALSDAGSYMDATAPESRKFATDEALRKLILVTGIWVAFRENWSSVCRFSTDDGYSMVPSPSSPSFAPERPSVLPRSASMTAVTSPTNSRSSSPDRVPTRMLFPKILRSGSTVVHRSSTSSSSLGTPLDTSVRRANTTNSPHRARASWVLRSPILPESDSERAQTEEVSSPVKDVEASPPLASPIQITSSPPAPTNISLPRAPITTTSPPFIEVPQSPPLFHPIDSGPQVGDTETPCATKRLSFCLMCLDKCGCTPRRGRSKVRPKSMISLKSGKVTERDVSEYGRKKKSVMSKLAFWRYREE</sequence>
<accession>A0A9P4SGU8</accession>
<feature type="compositionally biased region" description="Polar residues" evidence="1">
    <location>
        <begin position="529"/>
        <end position="539"/>
    </location>
</feature>
<organism evidence="2 3">
    <name type="scientific">Patellaria atrata CBS 101060</name>
    <dbReference type="NCBI Taxonomy" id="1346257"/>
    <lineage>
        <taxon>Eukaryota</taxon>
        <taxon>Fungi</taxon>
        <taxon>Dikarya</taxon>
        <taxon>Ascomycota</taxon>
        <taxon>Pezizomycotina</taxon>
        <taxon>Dothideomycetes</taxon>
        <taxon>Dothideomycetes incertae sedis</taxon>
        <taxon>Patellariales</taxon>
        <taxon>Patellariaceae</taxon>
        <taxon>Patellaria</taxon>
    </lineage>
</organism>
<dbReference type="EMBL" id="MU006090">
    <property type="protein sequence ID" value="KAF2842074.1"/>
    <property type="molecule type" value="Genomic_DNA"/>
</dbReference>